<feature type="transmembrane region" description="Helical" evidence="1">
    <location>
        <begin position="602"/>
        <end position="632"/>
    </location>
</feature>
<dbReference type="InterPro" id="IPR010090">
    <property type="entry name" value="Phage_tape_meas"/>
</dbReference>
<keyword evidence="1" id="KW-0812">Transmembrane</keyword>
<keyword evidence="4" id="KW-1185">Reference proteome</keyword>
<name>A0A939FD05_9ACTN</name>
<dbReference type="EMBL" id="JAFLRJ010000231">
    <property type="protein sequence ID" value="MBO0514785.1"/>
    <property type="molecule type" value="Genomic_DNA"/>
</dbReference>
<accession>A0A939FD05</accession>
<protein>
    <submittedName>
        <fullName evidence="3">Phage tail tape measure protein</fullName>
    </submittedName>
</protein>
<evidence type="ECO:0000313" key="3">
    <source>
        <dbReference type="EMBL" id="MBO0514785.1"/>
    </source>
</evidence>
<reference evidence="3" key="1">
    <citation type="submission" date="2021-03" db="EMBL/GenBank/DDBJ databases">
        <title>Streptomyces poriferae sp. nov., a novel marine sponge-derived Actinobacteria species with anti-MRSA activity.</title>
        <authorList>
            <person name="Sandoval-Powers M."/>
            <person name="Kralova S."/>
            <person name="Nguyen G.-S."/>
            <person name="Fawwal D."/>
            <person name="Degnes K."/>
            <person name="Klinkenberg G."/>
            <person name="Sletta H."/>
            <person name="Wentzel A."/>
            <person name="Liles M.R."/>
        </authorList>
    </citation>
    <scope>NUCLEOTIDE SEQUENCE</scope>
    <source>
        <strain evidence="3">DSM 41794</strain>
    </source>
</reference>
<organism evidence="3 4">
    <name type="scientific">Streptomyces beijiangensis</name>
    <dbReference type="NCBI Taxonomy" id="163361"/>
    <lineage>
        <taxon>Bacteria</taxon>
        <taxon>Bacillati</taxon>
        <taxon>Actinomycetota</taxon>
        <taxon>Actinomycetes</taxon>
        <taxon>Kitasatosporales</taxon>
        <taxon>Streptomycetaceae</taxon>
        <taxon>Streptomyces</taxon>
    </lineage>
</organism>
<dbReference type="NCBIfam" id="TIGR01760">
    <property type="entry name" value="tape_meas_TP901"/>
    <property type="match status" value="1"/>
</dbReference>
<feature type="transmembrane region" description="Helical" evidence="1">
    <location>
        <begin position="563"/>
        <end position="581"/>
    </location>
</feature>
<dbReference type="GO" id="GO:0016020">
    <property type="term" value="C:membrane"/>
    <property type="evidence" value="ECO:0007669"/>
    <property type="project" value="TreeGrafter"/>
</dbReference>
<dbReference type="RefSeq" id="WP_206964596.1">
    <property type="nucleotide sequence ID" value="NZ_BAAAJJ010000002.1"/>
</dbReference>
<evidence type="ECO:0000259" key="2">
    <source>
        <dbReference type="Pfam" id="PF10145"/>
    </source>
</evidence>
<feature type="domain" description="Phage tail tape measure protein" evidence="2">
    <location>
        <begin position="272"/>
        <end position="456"/>
    </location>
</feature>
<dbReference type="Pfam" id="PF10145">
    <property type="entry name" value="PhageMin_Tail"/>
    <property type="match status" value="1"/>
</dbReference>
<proteinExistence type="predicted"/>
<sequence>MASGYNLYVNLMATTNGLSSGLRRGANDLRAFDGQLDSTSGRLNQVRVASQQLARAQAAASAGTVRSNAQVAASTQRVTTAQQTAARAQGVQASAAQRAASAQAAVTAAGERAARAQVVSQTMAARAAAATGSSAAAAGRTAAAAQVAATRATDEHAAAQRRAASAQAGAARAAALVASAETRAQSASRMRDETQASAARNAQVQARQIASAEAGLVAARTAQAQRSAQTGLLIGAALGVGVAKAIELERHMANVMTISKEIGTENVQQYTDAIVEMSTRLPQTASQLAVGLYQIVSTGFDGAQAMSILDVAAKGASAGLTTTETSARALLGVLKAYGMPASQASDVMDTMFQTVNLGVVSFEELAQQLGDVVPMASAAGVEFDDLSSAFAAVTLAGIPAAETATALNMLLTRMMKPTAELRNVIHDLGYESASSALKQDGLYVVMEKIRAKTGGTAAAVVPLLKDIRAVRAALALGAADGANYASTMSAIDIETNRAQATQKAYAIQMDTTAGQWQMFRNQATAVGIDLGRAMLPALKSIGEAMKVFASVANDAPGGLKTTAAWLIALGAAALIARAGLAKVTTQWAAFRTAMAARAAGGAAMPVALSGMGLAVSGLTALLAIGTIAYAAYAASKQKAKDVTEELVTALQSERGEDGVAGAGVRKLAEQLVTSGDLEKLKKAGVDVNTAVDAITQGGKKLDDLKDKLRWDNATIDPLTGDLAADPNDNKLLNLLDDRRKWWSEASKTDAEITTAMNAMSAKIRDAESNYGGAWALDKLLTTDSKGQPQYSDEMKALAKAVDDAVDPSRALKDAQQGVADSLRKAGKNADDAKASLAGYMEQMRKQSQAQGAFQGNLAKLALADGGDYQTLVDHFADLGMDGSGVLDELVKQLGKGNTKNADELLKIVGLDSERAQATYREGLARLPEIASRYGKETADAWAKASATNDPSQFEKIMKSMALTDLGKAVKQQTADARVSLAQGMDLVAKTARKGGKQAADNFRSALLKGDRKGAEDALTAVWGLDKPISAPDLSNVVGAFATAGKQADQQWSGMLDLIVQAASLKGPAAASALTSALLSGDMQAVKNLLDAIGLSVSTIPDTKQVTVNVTANQPAPVVVPIYFKRQASSWDQDANGVPDSVQAPQSRGSVIDFYANGGVRKEQHVAQIAPAGAWRVWAEEETGGEAYIPLAHSKRGRSRAIAEETVRRLGGKGVQWYANGGLDGFDYQHPELYTLSGIAGDSKDKKDRFSLSKFAKNLDKSVAVARRWRRDLDTVARRAGQDVADALAAMGEDGIDLTHKMATGSAKNVKAMTKDLQALTAASKASLGSYTSQLKAAVKDQTAFEKNLAKLVASGYGDLAKMLAGQADGDAEDLAAEAVKSRSKAKAANSAAKSANKTVPDSDLPDLVAIIAAVKNSKTGLHAVSEATQLDEDHIIEIANLAYSRIKAALGSKGSTFLSDLGKANKGLAYADGGIRAGLYATSNGIIRFAEPETEGEAYVPLGAAKRGSATAVLKDVASRFGYQLTANGVSGPTHLVDARPAGVQVVVVREQPAALVGSMPVTVHGTADRSAADAVGSEIMRRLRNAQRGGRV</sequence>
<comment type="caution">
    <text evidence="3">The sequence shown here is derived from an EMBL/GenBank/DDBJ whole genome shotgun (WGS) entry which is preliminary data.</text>
</comment>
<gene>
    <name evidence="3" type="ORF">J0695_23740</name>
</gene>
<evidence type="ECO:0000256" key="1">
    <source>
        <dbReference type="SAM" id="Phobius"/>
    </source>
</evidence>
<keyword evidence="1" id="KW-1133">Transmembrane helix</keyword>
<dbReference type="Proteomes" id="UP000664167">
    <property type="component" value="Unassembled WGS sequence"/>
</dbReference>
<dbReference type="PANTHER" id="PTHR15048:SF0">
    <property type="entry name" value="STARCH-BINDING DOMAIN-CONTAINING PROTEIN 1"/>
    <property type="match status" value="1"/>
</dbReference>
<evidence type="ECO:0000313" key="4">
    <source>
        <dbReference type="Proteomes" id="UP000664167"/>
    </source>
</evidence>
<keyword evidence="1" id="KW-0472">Membrane</keyword>
<dbReference type="PANTHER" id="PTHR15048">
    <property type="entry name" value="STARCH-BINDING DOMAIN-CONTAINING PROTEIN 1"/>
    <property type="match status" value="1"/>
</dbReference>